<dbReference type="RefSeq" id="WP_015586134.1">
    <property type="nucleotide sequence ID" value="NC_021080.1"/>
</dbReference>
<dbReference type="AlphaFoldDB" id="G8JYU5"/>
<reference evidence="9" key="4">
    <citation type="submission" date="2011-06" db="EMBL/GenBank/DDBJ databases">
        <authorList>
            <person name="Vereecke D.M."/>
        </authorList>
    </citation>
    <scope>NUCLEOTIDE SEQUENCE</scope>
    <source>
        <strain evidence="9">D188</strain>
        <plasmid evidence="9">pFiD188</plasmid>
    </source>
</reference>
<dbReference type="Gene3D" id="1.10.287.890">
    <property type="entry name" value="Crystal structure of tRNA isopentenylpyrophosphate transferase (bh2366) domain"/>
    <property type="match status" value="1"/>
</dbReference>
<protein>
    <recommendedName>
        <fullName evidence="3">Adenylate dimethylallyltransferase</fullName>
        <ecNumber evidence="2">2.5.1.27</ecNumber>
    </recommendedName>
    <alternativeName>
        <fullName evidence="6">Dimethylallyl transferase</fullName>
    </alternativeName>
    <alternativeName>
        <fullName evidence="7">Isopentenyl transferase</fullName>
    </alternativeName>
</protein>
<reference evidence="9" key="5">
    <citation type="journal article" date="2012" name="Mol. Plant Microbe Interact.">
        <title>pFiD188, the linear virulence plasmid of Rhodococcus fascians D188.</title>
        <authorList>
            <person name="Francis I."/>
            <person name="De Keyser A."/>
            <person name="De Backer P."/>
            <person name="Simon-Mateo C."/>
            <person name="Kalkus J."/>
            <person name="Pertry I."/>
            <person name="Ardiles-Diaz W."/>
            <person name="De Rycke R."/>
            <person name="Vandeputte O.M."/>
            <person name="El Jaziri M."/>
            <person name="Holsters M."/>
            <person name="Vereecke D."/>
        </authorList>
    </citation>
    <scope>NUCLEOTIDE SEQUENCE</scope>
    <source>
        <strain evidence="9">D188</strain>
        <plasmid evidence="9">pFiD188</plasmid>
    </source>
</reference>
<dbReference type="InterPro" id="IPR027417">
    <property type="entry name" value="P-loop_NTPase"/>
</dbReference>
<dbReference type="PATRIC" id="fig|1051973.4.peg.4989"/>
<reference evidence="9" key="3">
    <citation type="journal article" date="2011" name="Annu. Rev. Phytopathol.">
        <title>A successful bacterial coup d'etat: how Rhodococcus fascians redirects plant development.</title>
        <authorList>
            <person name="Stes E."/>
            <person name="Vandeputte O.M."/>
            <person name="El Jaziri M."/>
            <person name="Holsters M."/>
            <person name="Vereecke D."/>
        </authorList>
    </citation>
    <scope>NUCLEOTIDE SEQUENCE</scope>
    <source>
        <strain evidence="9">D188</strain>
        <plasmid evidence="9">pFiD188</plasmid>
    </source>
</reference>
<name>G8JYU5_RHOFA</name>
<dbReference type="KEGG" id="rfa:A3L23_04945"/>
<evidence type="ECO:0000256" key="4">
    <source>
        <dbReference type="ARBA" id="ARBA00022679"/>
    </source>
</evidence>
<dbReference type="PIRSF" id="PIRSF000507">
    <property type="entry name" value="IPT"/>
    <property type="match status" value="1"/>
</dbReference>
<organism evidence="9">
    <name type="scientific">Rhodococcoides fascians D188</name>
    <dbReference type="NCBI Taxonomy" id="1051973"/>
    <lineage>
        <taxon>Bacteria</taxon>
        <taxon>Bacillati</taxon>
        <taxon>Actinomycetota</taxon>
        <taxon>Actinomycetes</taxon>
        <taxon>Mycobacteriales</taxon>
        <taxon>Nocardiaceae</taxon>
        <taxon>Rhodococcoides</taxon>
    </lineage>
</organism>
<dbReference type="EMBL" id="JN093097">
    <property type="protein sequence ID" value="AET25216.1"/>
    <property type="molecule type" value="Genomic_DNA"/>
</dbReference>
<evidence type="ECO:0000313" key="9">
    <source>
        <dbReference type="EMBL" id="AET25216.1"/>
    </source>
</evidence>
<evidence type="ECO:0000256" key="6">
    <source>
        <dbReference type="ARBA" id="ARBA00029626"/>
    </source>
</evidence>
<dbReference type="Pfam" id="PF01745">
    <property type="entry name" value="IPT"/>
    <property type="match status" value="1"/>
</dbReference>
<evidence type="ECO:0000256" key="7">
    <source>
        <dbReference type="ARBA" id="ARBA00031289"/>
    </source>
</evidence>
<evidence type="ECO:0000256" key="3">
    <source>
        <dbReference type="ARBA" id="ARBA00016587"/>
    </source>
</evidence>
<dbReference type="Gene3D" id="3.40.50.300">
    <property type="entry name" value="P-loop containing nucleotide triphosphate hydrolases"/>
    <property type="match status" value="1"/>
</dbReference>
<geneLocation type="plasmid" evidence="9">
    <name>pFiD188</name>
</geneLocation>
<keyword evidence="9" id="KW-0614">Plasmid</keyword>
<evidence type="ECO:0000256" key="1">
    <source>
        <dbReference type="ARBA" id="ARBA00002623"/>
    </source>
</evidence>
<dbReference type="GO" id="GO:0009824">
    <property type="term" value="F:AMP dimethylallyltransferase activity"/>
    <property type="evidence" value="ECO:0007669"/>
    <property type="project" value="UniProtKB-EC"/>
</dbReference>
<accession>G8JYU5</accession>
<dbReference type="SMR" id="G8JYU5"/>
<evidence type="ECO:0000256" key="2">
    <source>
        <dbReference type="ARBA" id="ARBA00012383"/>
    </source>
</evidence>
<proteinExistence type="predicted"/>
<evidence type="ECO:0000256" key="8">
    <source>
        <dbReference type="ARBA" id="ARBA00047975"/>
    </source>
</evidence>
<sequence length="255" mass="28035">MKESTMAQTQARFDRVRWEPGVYAIVGATGIGKSAEASKLALSHSAPIVVADRIQCYSDLLVTSGRAFDAKVEGLNRVWLDNRTIHQGNFDPDEAFDRLIKVLTSYVDRGEAVVMEGGSISLILRFAQTISNLPFPAVVNVMPIPDRQHYFAQQCARARQMLRGDSTGRNLLTELAEAWVLGDQHNFIASVAGLDCVLDWCATHSVTPEELANRDLTTEVLDELAASMGGRYVEHGVLQQEIFLRTFGAPGVTAR</sequence>
<dbReference type="EC" id="2.5.1.27" evidence="2"/>
<dbReference type="GO" id="GO:0009691">
    <property type="term" value="P:cytokinin biosynthetic process"/>
    <property type="evidence" value="ECO:0007669"/>
    <property type="project" value="UniProtKB-KW"/>
</dbReference>
<comment type="function">
    <text evidence="1">Transfers dimethylallyl groups to AMP as part of the biosynthesis of cytokinin phytohormones.</text>
</comment>
<dbReference type="SUPFAM" id="SSF52540">
    <property type="entry name" value="P-loop containing nucleoside triphosphate hydrolases"/>
    <property type="match status" value="1"/>
</dbReference>
<keyword evidence="5" id="KW-0203">Cytokinin biosynthesis</keyword>
<comment type="catalytic activity">
    <reaction evidence="8">
        <text>dimethylallyl diphosphate + AMP = N(6)-(dimethylallyl)adenosine 5'-phosphate + diphosphate</text>
        <dbReference type="Rhea" id="RHEA:15285"/>
        <dbReference type="ChEBI" id="CHEBI:33019"/>
        <dbReference type="ChEBI" id="CHEBI:57526"/>
        <dbReference type="ChEBI" id="CHEBI:57623"/>
        <dbReference type="ChEBI" id="CHEBI:456215"/>
        <dbReference type="EC" id="2.5.1.27"/>
    </reaction>
</comment>
<dbReference type="InterPro" id="IPR002648">
    <property type="entry name" value="Tzs"/>
</dbReference>
<gene>
    <name evidence="9" type="ORF">pFi_080</name>
</gene>
<evidence type="ECO:0000256" key="5">
    <source>
        <dbReference type="ARBA" id="ARBA00022712"/>
    </source>
</evidence>
<keyword evidence="4 9" id="KW-0808">Transferase</keyword>
<reference evidence="9" key="1">
    <citation type="journal article" date="2009" name="Proc. Natl. Acad. Sci. U.S.A.">
        <title>Identification of Rhodococcus fascians cytokinins and their modus operandi to reshape the plant.</title>
        <authorList>
            <person name="Pertry I."/>
            <person name="Vaclavikova K."/>
            <person name="Depuydt S."/>
            <person name="Galuszka P."/>
            <person name="Spichal L."/>
            <person name="Temmerman W."/>
            <person name="Stes E."/>
            <person name="Schmulling T."/>
            <person name="Kakimoto T."/>
            <person name="Van Montagu M.C."/>
            <person name="Strnad M."/>
            <person name="Holsters M."/>
            <person name="Tarkowski P."/>
            <person name="Vereecke D."/>
        </authorList>
    </citation>
    <scope>NUCLEOTIDE SEQUENCE</scope>
    <source>
        <strain evidence="9">D188</strain>
        <plasmid evidence="9">pFiD188</plasmid>
    </source>
</reference>
<reference evidence="9" key="2">
    <citation type="journal article" date="2010" name="Mol. Plant Microbe Interact.">
        <title>Rhodococcus fascians impacts plant development through the dynamic fas-mediated production of a cytokinin mix.</title>
        <authorList>
            <person name="Pertry I."/>
            <person name="Vaclavikova K."/>
            <person name="Gemrotova M."/>
            <person name="Spichal L."/>
            <person name="Galuszka P."/>
            <person name="Depuydt S."/>
            <person name="Temmerman W."/>
            <person name="Stes E."/>
            <person name="De Keyser A."/>
            <person name="Riefler M."/>
            <person name="Biondi S."/>
            <person name="Novak O."/>
            <person name="Schmulling T."/>
            <person name="Strnad M."/>
            <person name="Tarkowski P."/>
            <person name="Holsters M."/>
            <person name="Vereecke D."/>
        </authorList>
    </citation>
    <scope>NUCLEOTIDE SEQUENCE</scope>
    <source>
        <strain evidence="9">D188</strain>
        <plasmid evidence="9">pFiD188</plasmid>
    </source>
</reference>